<evidence type="ECO:0000313" key="3">
    <source>
        <dbReference type="Proteomes" id="UP000054623"/>
    </source>
</evidence>
<organism evidence="1">
    <name type="scientific">Desulfitobacterium hafniense</name>
    <name type="common">Desulfitobacterium frappieri</name>
    <dbReference type="NCBI Taxonomy" id="49338"/>
    <lineage>
        <taxon>Bacteria</taxon>
        <taxon>Bacillati</taxon>
        <taxon>Bacillota</taxon>
        <taxon>Clostridia</taxon>
        <taxon>Eubacteriales</taxon>
        <taxon>Desulfitobacteriaceae</taxon>
        <taxon>Desulfitobacterium</taxon>
    </lineage>
</organism>
<proteinExistence type="predicted"/>
<dbReference type="PATRIC" id="fig|49338.4.peg.3553"/>
<protein>
    <submittedName>
        <fullName evidence="1">Uncharacterized protein</fullName>
    </submittedName>
</protein>
<sequence>MIIEKISPNNREKAMALVLSVFMRYEMPDYSEQGIQTFRDFINNKESPKAPGIKSRLILLRTRSRFIKN</sequence>
<gene>
    <name evidence="2" type="ORF">AT727_03855</name>
    <name evidence="1" type="ORF">DPCES_3303</name>
</gene>
<dbReference type="AlphaFoldDB" id="A0A098B478"/>
<dbReference type="Proteomes" id="UP000054623">
    <property type="component" value="Unassembled WGS sequence"/>
</dbReference>
<dbReference type="EMBL" id="LOCK01000017">
    <property type="protein sequence ID" value="KTE92076.1"/>
    <property type="molecule type" value="Genomic_DNA"/>
</dbReference>
<name>A0A098B478_DESHA</name>
<reference evidence="2 3" key="2">
    <citation type="submission" date="2015-12" db="EMBL/GenBank/DDBJ databases">
        <title>Draft Genome Sequence of Desulfitobacterium hafniense Strain DH, a Sulfate-reducing Bacterium Isolated from Paddy Soils.</title>
        <authorList>
            <person name="Bao P."/>
            <person name="Zhang X."/>
            <person name="Li G."/>
        </authorList>
    </citation>
    <scope>NUCLEOTIDE SEQUENCE [LARGE SCALE GENOMIC DNA]</scope>
    <source>
        <strain evidence="2 3">DH</strain>
    </source>
</reference>
<reference evidence="1" key="1">
    <citation type="submission" date="2014-07" db="EMBL/GenBank/DDBJ databases">
        <authorList>
            <person name="Hornung V.Bastian."/>
        </authorList>
    </citation>
    <scope>NUCLEOTIDE SEQUENCE</scope>
    <source>
        <strain evidence="1">PCE-S</strain>
    </source>
</reference>
<evidence type="ECO:0000313" key="2">
    <source>
        <dbReference type="EMBL" id="KTE92076.1"/>
    </source>
</evidence>
<accession>A0A098B478</accession>
<dbReference type="EMBL" id="LK996017">
    <property type="protein sequence ID" value="CDX03190.1"/>
    <property type="molecule type" value="Genomic_DNA"/>
</dbReference>
<evidence type="ECO:0000313" key="1">
    <source>
        <dbReference type="EMBL" id="CDX03190.1"/>
    </source>
</evidence>
<dbReference type="RefSeq" id="WP_005816386.1">
    <property type="nucleotide sequence ID" value="NZ_CABKQQ010000060.1"/>
</dbReference>